<comment type="function">
    <text evidence="8">Exports L-alanine.</text>
</comment>
<reference evidence="9 10" key="1">
    <citation type="journal article" date="2013" name="Genome Announc.">
        <title>Genome Sequence of Rhizobium lupini HPC(L) Isolated from Saline Desert Soil, Kutch (Gujarat).</title>
        <authorList>
            <person name="Agarwal L."/>
            <person name="Purohit H.J."/>
        </authorList>
    </citation>
    <scope>NUCLEOTIDE SEQUENCE [LARGE SCALE GENOMIC DNA]</scope>
    <source>
        <strain evidence="10">HPC(L)</strain>
    </source>
</reference>
<comment type="similarity">
    <text evidence="8">Belongs to the AlaE exporter family.</text>
</comment>
<evidence type="ECO:0000256" key="5">
    <source>
        <dbReference type="ARBA" id="ARBA00022970"/>
    </source>
</evidence>
<keyword evidence="3 8" id="KW-0997">Cell inner membrane</keyword>
<gene>
    <name evidence="8" type="primary">alaE</name>
    <name evidence="9" type="ORF">C241_16148</name>
</gene>
<keyword evidence="7 8" id="KW-0472">Membrane</keyword>
<keyword evidence="10" id="KW-1185">Reference proteome</keyword>
<keyword evidence="4 8" id="KW-0812">Transmembrane</keyword>
<keyword evidence="2 8" id="KW-1003">Cell membrane</keyword>
<evidence type="ECO:0000256" key="4">
    <source>
        <dbReference type="ARBA" id="ARBA00022692"/>
    </source>
</evidence>
<evidence type="ECO:0000256" key="7">
    <source>
        <dbReference type="ARBA" id="ARBA00023136"/>
    </source>
</evidence>
<comment type="caution">
    <text evidence="9">The sequence shown here is derived from an EMBL/GenBank/DDBJ whole genome shotgun (WGS) entry which is preliminary data.</text>
</comment>
<dbReference type="Proteomes" id="UP000017668">
    <property type="component" value="Unassembled WGS sequence"/>
</dbReference>
<feature type="transmembrane region" description="Helical" evidence="8">
    <location>
        <begin position="152"/>
        <end position="171"/>
    </location>
</feature>
<comment type="subcellular location">
    <subcellularLocation>
        <location evidence="8">Cell inner membrane</location>
        <topology evidence="8">Multi-pass membrane protein</topology>
    </subcellularLocation>
</comment>
<keyword evidence="1 8" id="KW-0813">Transport</keyword>
<evidence type="ECO:0000313" key="10">
    <source>
        <dbReference type="Proteomes" id="UP000017668"/>
    </source>
</evidence>
<evidence type="ECO:0000256" key="1">
    <source>
        <dbReference type="ARBA" id="ARBA00022448"/>
    </source>
</evidence>
<evidence type="ECO:0000256" key="3">
    <source>
        <dbReference type="ARBA" id="ARBA00022519"/>
    </source>
</evidence>
<evidence type="ECO:0000313" key="9">
    <source>
        <dbReference type="EMBL" id="EKJ94833.1"/>
    </source>
</evidence>
<dbReference type="EMBL" id="AMQQ01000023">
    <property type="protein sequence ID" value="EKJ94833.1"/>
    <property type="molecule type" value="Genomic_DNA"/>
</dbReference>
<protein>
    <recommendedName>
        <fullName evidence="8">L-alanine exporter AlaE</fullName>
    </recommendedName>
</protein>
<evidence type="ECO:0000256" key="8">
    <source>
        <dbReference type="HAMAP-Rule" id="MF_00914"/>
    </source>
</evidence>
<evidence type="ECO:0000256" key="6">
    <source>
        <dbReference type="ARBA" id="ARBA00022989"/>
    </source>
</evidence>
<keyword evidence="6 8" id="KW-1133">Transmembrane helix</keyword>
<dbReference type="Pfam" id="PF06610">
    <property type="entry name" value="AlaE"/>
    <property type="match status" value="1"/>
</dbReference>
<organism evidence="9 10">
    <name type="scientific">Bradyrhizobium lupini HPC(L)</name>
    <dbReference type="NCBI Taxonomy" id="1229491"/>
    <lineage>
        <taxon>Bacteria</taxon>
        <taxon>Pseudomonadati</taxon>
        <taxon>Pseudomonadota</taxon>
        <taxon>Alphaproteobacteria</taxon>
        <taxon>Hyphomicrobiales</taxon>
        <taxon>Nitrobacteraceae</taxon>
        <taxon>Bradyrhizobium</taxon>
    </lineage>
</organism>
<evidence type="ECO:0000256" key="2">
    <source>
        <dbReference type="ARBA" id="ARBA00022475"/>
    </source>
</evidence>
<proteinExistence type="inferred from homology"/>
<feature type="transmembrane region" description="Helical" evidence="8">
    <location>
        <begin position="128"/>
        <end position="146"/>
    </location>
</feature>
<dbReference type="InterPro" id="IPR010574">
    <property type="entry name" value="Ala_export_AlaE"/>
</dbReference>
<accession>A0ABN0HJR6</accession>
<dbReference type="HAMAP" id="MF_00914">
    <property type="entry name" value="L_Ala_exporter"/>
    <property type="match status" value="1"/>
</dbReference>
<keyword evidence="5 8" id="KW-0029">Amino-acid transport</keyword>
<feature type="transmembrane region" description="Helical" evidence="8">
    <location>
        <begin position="55"/>
        <end position="74"/>
    </location>
</feature>
<name>A0ABN0HJR6_RHILU</name>
<sequence length="195" mass="21496">MIAISGFDLRITTRSSVNKIGNSDVAVQEYHTATIHAVRTKMTERFSFSARPSRAYVADTIALIMFFTTTGIINERFIACMSWDDVMRARLLGAALMVPVGRPYGIWRDWIVTHAKPTRTSQIMWDSLALLSFQVPIYGAIIALSGATGGGLLRGMMGAAVMMIVLGRPYGAFLNFIRRFFGLPPGGKKPMSLKN</sequence>